<dbReference type="EMBL" id="WSZI01000001">
    <property type="protein sequence ID" value="MWN20542.1"/>
    <property type="molecule type" value="Genomic_DNA"/>
</dbReference>
<dbReference type="NCBIfam" id="NF047400">
    <property type="entry name" value="MazE_PemI_antitoxin"/>
    <property type="match status" value="1"/>
</dbReference>
<dbReference type="Proteomes" id="UP000478636">
    <property type="component" value="Unassembled WGS sequence"/>
</dbReference>
<dbReference type="AlphaFoldDB" id="A0A6L7A9N0"/>
<evidence type="ECO:0008006" key="3">
    <source>
        <dbReference type="Google" id="ProtNLM"/>
    </source>
</evidence>
<comment type="caution">
    <text evidence="1">The sequence shown here is derived from an EMBL/GenBank/DDBJ whole genome shotgun (WGS) entry which is preliminary data.</text>
</comment>
<gene>
    <name evidence="1" type="ORF">GQS40_00105</name>
</gene>
<evidence type="ECO:0000313" key="2">
    <source>
        <dbReference type="Proteomes" id="UP000478636"/>
    </source>
</evidence>
<protein>
    <recommendedName>
        <fullName evidence="3">AbrB family transcriptional regulator</fullName>
    </recommendedName>
</protein>
<organism evidence="1 2">
    <name type="scientific">Leuconostoc lactis</name>
    <dbReference type="NCBI Taxonomy" id="1246"/>
    <lineage>
        <taxon>Bacteria</taxon>
        <taxon>Bacillati</taxon>
        <taxon>Bacillota</taxon>
        <taxon>Bacilli</taxon>
        <taxon>Lactobacillales</taxon>
        <taxon>Lactobacillaceae</taxon>
        <taxon>Leuconostoc</taxon>
    </lineage>
</organism>
<proteinExistence type="predicted"/>
<accession>A0A6L7A9N0</accession>
<name>A0A6L7A9N0_LEULA</name>
<evidence type="ECO:0000313" key="1">
    <source>
        <dbReference type="EMBL" id="MWN20542.1"/>
    </source>
</evidence>
<reference evidence="1 2" key="1">
    <citation type="submission" date="2019-12" db="EMBL/GenBank/DDBJ databases">
        <title>Complete genome sequence of Leuconostoc lactis strain AVN1 provides insights into metabolic potential.</title>
        <authorList>
            <person name="Besrour N."/>
            <person name="Najjari A."/>
            <person name="Fhoula I."/>
            <person name="Jaballah S."/>
            <person name="Klibi N."/>
            <person name="Ouzari H.I."/>
        </authorList>
    </citation>
    <scope>NUCLEOTIDE SEQUENCE [LARGE SCALE GENOMIC DNA]</scope>
    <source>
        <strain evidence="1 2">AVN1</strain>
    </source>
</reference>
<sequence>MMKVKAREVGHSTVVSVPKSFGIETGKEYTVAIDNLGTITFEPIDVNPFAQMATGELYQDNKDILVDDDAKGLENVEY</sequence>